<evidence type="ECO:0000256" key="1">
    <source>
        <dbReference type="ARBA" id="ARBA00023013"/>
    </source>
</evidence>
<feature type="transmembrane region" description="Helical" evidence="4">
    <location>
        <begin position="12"/>
        <end position="31"/>
    </location>
</feature>
<dbReference type="GO" id="GO:0005634">
    <property type="term" value="C:nucleus"/>
    <property type="evidence" value="ECO:0007669"/>
    <property type="project" value="TreeGrafter"/>
</dbReference>
<dbReference type="eggNOG" id="ENOG502S9X0">
    <property type="taxonomic scope" value="Eukaryota"/>
</dbReference>
<dbReference type="EnsemblPlants" id="OB03G46210.1">
    <property type="protein sequence ID" value="OB03G46210.1"/>
    <property type="gene ID" value="OB03G46210"/>
</dbReference>
<dbReference type="GO" id="GO:0004860">
    <property type="term" value="F:protein kinase inhibitor activity"/>
    <property type="evidence" value="ECO:0007669"/>
    <property type="project" value="UniProtKB-KW"/>
</dbReference>
<dbReference type="STRING" id="4533.J3LU95"/>
<keyword evidence="1" id="KW-0649">Protein kinase inhibitor</keyword>
<name>J3LU95_ORYBR</name>
<keyword evidence="2" id="KW-0131">Cell cycle</keyword>
<keyword evidence="4" id="KW-1133">Transmembrane helix</keyword>
<evidence type="ECO:0000256" key="2">
    <source>
        <dbReference type="ARBA" id="ARBA00023306"/>
    </source>
</evidence>
<evidence type="ECO:0000313" key="5">
    <source>
        <dbReference type="EnsemblPlants" id="OB03G46210.1"/>
    </source>
</evidence>
<dbReference type="PANTHER" id="PTHR33142:SF84">
    <property type="entry name" value="EXPRESSED PROTEIN"/>
    <property type="match status" value="1"/>
</dbReference>
<reference evidence="5" key="2">
    <citation type="submission" date="2013-04" db="UniProtKB">
        <authorList>
            <consortium name="EnsemblPlants"/>
        </authorList>
    </citation>
    <scope>IDENTIFICATION</scope>
</reference>
<evidence type="ECO:0000256" key="3">
    <source>
        <dbReference type="SAM" id="MobiDB-lite"/>
    </source>
</evidence>
<dbReference type="AlphaFoldDB" id="J3LU95"/>
<dbReference type="HOGENOM" id="CLU_1830318_0_0_1"/>
<dbReference type="GO" id="GO:0032875">
    <property type="term" value="P:regulation of DNA endoreduplication"/>
    <property type="evidence" value="ECO:0007669"/>
    <property type="project" value="InterPro"/>
</dbReference>
<dbReference type="InterPro" id="IPR040389">
    <property type="entry name" value="SMR"/>
</dbReference>
<dbReference type="PANTHER" id="PTHR33142">
    <property type="entry name" value="CYCLIN-DEPENDENT PROTEIN KINASE INHIBITOR SMR13"/>
    <property type="match status" value="1"/>
</dbReference>
<reference evidence="5" key="1">
    <citation type="journal article" date="2013" name="Nat. Commun.">
        <title>Whole-genome sequencing of Oryza brachyantha reveals mechanisms underlying Oryza genome evolution.</title>
        <authorList>
            <person name="Chen J."/>
            <person name="Huang Q."/>
            <person name="Gao D."/>
            <person name="Wang J."/>
            <person name="Lang Y."/>
            <person name="Liu T."/>
            <person name="Li B."/>
            <person name="Bai Z."/>
            <person name="Luis Goicoechea J."/>
            <person name="Liang C."/>
            <person name="Chen C."/>
            <person name="Zhang W."/>
            <person name="Sun S."/>
            <person name="Liao Y."/>
            <person name="Zhang X."/>
            <person name="Yang L."/>
            <person name="Song C."/>
            <person name="Wang M."/>
            <person name="Shi J."/>
            <person name="Liu G."/>
            <person name="Liu J."/>
            <person name="Zhou H."/>
            <person name="Zhou W."/>
            <person name="Yu Q."/>
            <person name="An N."/>
            <person name="Chen Y."/>
            <person name="Cai Q."/>
            <person name="Wang B."/>
            <person name="Liu B."/>
            <person name="Min J."/>
            <person name="Huang Y."/>
            <person name="Wu H."/>
            <person name="Li Z."/>
            <person name="Zhang Y."/>
            <person name="Yin Y."/>
            <person name="Song W."/>
            <person name="Jiang J."/>
            <person name="Jackson S.A."/>
            <person name="Wing R.A."/>
            <person name="Wang J."/>
            <person name="Chen M."/>
        </authorList>
    </citation>
    <scope>NUCLEOTIDE SEQUENCE [LARGE SCALE GENOMIC DNA]</scope>
    <source>
        <strain evidence="5">cv. IRGC 101232</strain>
    </source>
</reference>
<dbReference type="Proteomes" id="UP000006038">
    <property type="component" value="Chromosome 3"/>
</dbReference>
<keyword evidence="4" id="KW-0812">Transmembrane</keyword>
<accession>J3LU95</accession>
<protein>
    <submittedName>
        <fullName evidence="5">Uncharacterized protein</fullName>
    </submittedName>
</protein>
<organism evidence="5">
    <name type="scientific">Oryza brachyantha</name>
    <name type="common">malo sina</name>
    <dbReference type="NCBI Taxonomy" id="4533"/>
    <lineage>
        <taxon>Eukaryota</taxon>
        <taxon>Viridiplantae</taxon>
        <taxon>Streptophyta</taxon>
        <taxon>Embryophyta</taxon>
        <taxon>Tracheophyta</taxon>
        <taxon>Spermatophyta</taxon>
        <taxon>Magnoliopsida</taxon>
        <taxon>Liliopsida</taxon>
        <taxon>Poales</taxon>
        <taxon>Poaceae</taxon>
        <taxon>BOP clade</taxon>
        <taxon>Oryzoideae</taxon>
        <taxon>Oryzeae</taxon>
        <taxon>Oryzinae</taxon>
        <taxon>Oryza</taxon>
    </lineage>
</organism>
<keyword evidence="6" id="KW-1185">Reference proteome</keyword>
<sequence>QQQQQQQRFYSSTIYLALTLCLLHVVALLALFLRSSPFKSCLLSLLSFALGVLSMEVEMRHDEVEVATEEEELQGWETPRREECRIPVVPPCPGPPRKRPVALPELGKERREPPKGGYFQPPDLESLFKLAPPRRQASSCA</sequence>
<evidence type="ECO:0000313" key="6">
    <source>
        <dbReference type="Proteomes" id="UP000006038"/>
    </source>
</evidence>
<proteinExistence type="predicted"/>
<feature type="region of interest" description="Disordered" evidence="3">
    <location>
        <begin position="87"/>
        <end position="141"/>
    </location>
</feature>
<keyword evidence="4" id="KW-0472">Membrane</keyword>
<dbReference type="Gramene" id="OB03G46210.1">
    <property type="protein sequence ID" value="OB03G46210.1"/>
    <property type="gene ID" value="OB03G46210"/>
</dbReference>
<evidence type="ECO:0000256" key="4">
    <source>
        <dbReference type="SAM" id="Phobius"/>
    </source>
</evidence>